<dbReference type="GO" id="GO:0016020">
    <property type="term" value="C:membrane"/>
    <property type="evidence" value="ECO:0007669"/>
    <property type="project" value="InterPro"/>
</dbReference>
<gene>
    <name evidence="5" type="ORF">D8674_004467</name>
</gene>
<accession>A0A5N5FQD7</accession>
<organism evidence="5 6">
    <name type="scientific">Pyrus ussuriensis x Pyrus communis</name>
    <dbReference type="NCBI Taxonomy" id="2448454"/>
    <lineage>
        <taxon>Eukaryota</taxon>
        <taxon>Viridiplantae</taxon>
        <taxon>Streptophyta</taxon>
        <taxon>Embryophyta</taxon>
        <taxon>Tracheophyta</taxon>
        <taxon>Spermatophyta</taxon>
        <taxon>Magnoliopsida</taxon>
        <taxon>eudicotyledons</taxon>
        <taxon>Gunneridae</taxon>
        <taxon>Pentapetalae</taxon>
        <taxon>rosids</taxon>
        <taxon>fabids</taxon>
        <taxon>Rosales</taxon>
        <taxon>Rosaceae</taxon>
        <taxon>Amygdaloideae</taxon>
        <taxon>Maleae</taxon>
        <taxon>Pyrus</taxon>
    </lineage>
</organism>
<sequence>MSFMKVGNELGCGKPYKAKLAAMVALGCAFVIGIINVTWVVILRGRWAGLFTKDELVKALVVSVKPIMGLRELGNCPQTTGCGILRGTARPAVGARINLGSFYFVGIPVVVGLAFWLKVGFGGLWFGLLSAQVACAVSILYVVVARTDWEAESLKAKMLTGLEMGDCKNEGQGHEKGEEESKGLIKVTVVRDISIFMLGSYSADSRPDRRLRAMKRSWAHGLLECWGKKDEVAKSEPVTLAMLKVASTIVDRIAKRRSFVMSPMPKFIPKCPSGANFGLPLERLSTMNSDKLDSATKVLPKPTPSAAKTDSPVGKKETARIGNLLEDMVDCAKFVDDVRKVVCPSSFAKHMAEYRKTALLAVMQKTVILAVESMLLDQEDTKATNEVAKAVAVEAYSSADKIKRLESELLENTHQKIVDLKTKLDAIQVKYESEEKKIGCHIPQIQDLERVISELCSAAYAKDEKPSDFQFAERDFETFYISPEDLLDFTFEALLVKLINCVTCRQWIKLRICTLACLTFHKNVQLYKSSTALLLKRQAVSSLPKIHSMGVPRNVPHPSLRPAQAIVCLVIPEQPSSSPSGYLKCVPLLFGLFVVHDGEGVITIAVYFVDLVQTFPYGIHLFGAFSTTVDFTSMLGMSRHSTWIERLSWWSRAKPRPTSESLYALSAR</sequence>
<feature type="transmembrane region" description="Helical" evidence="2">
    <location>
        <begin position="97"/>
        <end position="117"/>
    </location>
</feature>
<keyword evidence="2" id="KW-0472">Membrane</keyword>
<keyword evidence="3" id="KW-0175">Coiled coil</keyword>
<dbReference type="OrthoDB" id="2126698at2759"/>
<name>A0A5N5FQD7_9ROSA</name>
<dbReference type="AlphaFoldDB" id="A0A5N5FQD7"/>
<proteinExistence type="inferred from homology"/>
<feature type="transmembrane region" description="Helical" evidence="2">
    <location>
        <begin position="123"/>
        <end position="144"/>
    </location>
</feature>
<dbReference type="GO" id="GO:0015297">
    <property type="term" value="F:antiporter activity"/>
    <property type="evidence" value="ECO:0007669"/>
    <property type="project" value="InterPro"/>
</dbReference>
<dbReference type="GO" id="GO:0042910">
    <property type="term" value="F:xenobiotic transmembrane transporter activity"/>
    <property type="evidence" value="ECO:0007669"/>
    <property type="project" value="InterPro"/>
</dbReference>
<comment type="similarity">
    <text evidence="1 2">Belongs to the multi antimicrobial extrusion (MATE) (TC 2.A.66.1) family.</text>
</comment>
<dbReference type="EMBL" id="SMOL01000695">
    <property type="protein sequence ID" value="KAB2603462.1"/>
    <property type="molecule type" value="Genomic_DNA"/>
</dbReference>
<evidence type="ECO:0000256" key="1">
    <source>
        <dbReference type="ARBA" id="ARBA00010199"/>
    </source>
</evidence>
<reference evidence="5 6" key="1">
    <citation type="submission" date="2019-09" db="EMBL/GenBank/DDBJ databases">
        <authorList>
            <person name="Ou C."/>
        </authorList>
    </citation>
    <scope>NUCLEOTIDE SEQUENCE [LARGE SCALE GENOMIC DNA]</scope>
    <source>
        <strain evidence="5">S2</strain>
        <tissue evidence="5">Leaf</tissue>
    </source>
</reference>
<feature type="region of interest" description="Disordered" evidence="4">
    <location>
        <begin position="294"/>
        <end position="314"/>
    </location>
</feature>
<reference evidence="5 6" key="3">
    <citation type="submission" date="2019-11" db="EMBL/GenBank/DDBJ databases">
        <title>A de novo genome assembly of a pear dwarfing rootstock.</title>
        <authorList>
            <person name="Wang F."/>
            <person name="Wang J."/>
            <person name="Li S."/>
            <person name="Zhang Y."/>
            <person name="Fang M."/>
            <person name="Ma L."/>
            <person name="Zhao Y."/>
            <person name="Jiang S."/>
        </authorList>
    </citation>
    <scope>NUCLEOTIDE SEQUENCE [LARGE SCALE GENOMIC DNA]</scope>
    <source>
        <strain evidence="5">S2</strain>
        <tissue evidence="5">Leaf</tissue>
    </source>
</reference>
<comment type="caution">
    <text evidence="5">The sequence shown here is derived from an EMBL/GenBank/DDBJ whole genome shotgun (WGS) entry which is preliminary data.</text>
</comment>
<keyword evidence="6" id="KW-1185">Reference proteome</keyword>
<feature type="transmembrane region" description="Helical" evidence="2">
    <location>
        <begin position="20"/>
        <end position="43"/>
    </location>
</feature>
<keyword evidence="2" id="KW-1133">Transmembrane helix</keyword>
<evidence type="ECO:0000313" key="6">
    <source>
        <dbReference type="Proteomes" id="UP000327157"/>
    </source>
</evidence>
<evidence type="ECO:0000256" key="4">
    <source>
        <dbReference type="SAM" id="MobiDB-lite"/>
    </source>
</evidence>
<feature type="coiled-coil region" evidence="3">
    <location>
        <begin position="410"/>
        <end position="437"/>
    </location>
</feature>
<dbReference type="Proteomes" id="UP000327157">
    <property type="component" value="Chromosome 10"/>
</dbReference>
<dbReference type="InterPro" id="IPR002528">
    <property type="entry name" value="MATE_fam"/>
</dbReference>
<evidence type="ECO:0000256" key="3">
    <source>
        <dbReference type="SAM" id="Coils"/>
    </source>
</evidence>
<comment type="caution">
    <text evidence="2">Lacks conserved residue(s) required for the propagation of feature annotation.</text>
</comment>
<keyword evidence="2" id="KW-0812">Transmembrane</keyword>
<reference evidence="6" key="2">
    <citation type="submission" date="2019-10" db="EMBL/GenBank/DDBJ databases">
        <title>A de novo genome assembly of a pear dwarfing rootstock.</title>
        <authorList>
            <person name="Wang F."/>
            <person name="Wang J."/>
            <person name="Li S."/>
            <person name="Zhang Y."/>
            <person name="Fang M."/>
            <person name="Ma L."/>
            <person name="Zhao Y."/>
            <person name="Jiang S."/>
        </authorList>
    </citation>
    <scope>NUCLEOTIDE SEQUENCE [LARGE SCALE GENOMIC DNA]</scope>
</reference>
<protein>
    <recommendedName>
        <fullName evidence="2">Protein DETOXIFICATION</fullName>
    </recommendedName>
    <alternativeName>
        <fullName evidence="2">Multidrug and toxic compound extrusion protein</fullName>
    </alternativeName>
</protein>
<dbReference type="Pfam" id="PF01554">
    <property type="entry name" value="MatE"/>
    <property type="match status" value="1"/>
</dbReference>
<dbReference type="PANTHER" id="PTHR11206">
    <property type="entry name" value="MULTIDRUG RESISTANCE PROTEIN"/>
    <property type="match status" value="1"/>
</dbReference>
<evidence type="ECO:0000313" key="5">
    <source>
        <dbReference type="EMBL" id="KAB2603462.1"/>
    </source>
</evidence>
<evidence type="ECO:0000256" key="2">
    <source>
        <dbReference type="RuleBase" id="RU004914"/>
    </source>
</evidence>